<protein>
    <submittedName>
        <fullName evidence="2">Uncharacterized protein</fullName>
    </submittedName>
</protein>
<dbReference type="Proteomes" id="UP000017836">
    <property type="component" value="Unassembled WGS sequence"/>
</dbReference>
<dbReference type="AlphaFoldDB" id="W1NJZ3"/>
<feature type="compositionally biased region" description="Basic and acidic residues" evidence="1">
    <location>
        <begin position="263"/>
        <end position="276"/>
    </location>
</feature>
<gene>
    <name evidence="2" type="ORF">AMTR_s00151p00059530</name>
</gene>
<evidence type="ECO:0000313" key="2">
    <source>
        <dbReference type="EMBL" id="ERM95505.1"/>
    </source>
</evidence>
<evidence type="ECO:0000256" key="1">
    <source>
        <dbReference type="SAM" id="MobiDB-lite"/>
    </source>
</evidence>
<feature type="region of interest" description="Disordered" evidence="1">
    <location>
        <begin position="214"/>
        <end position="311"/>
    </location>
</feature>
<keyword evidence="3" id="KW-1185">Reference proteome</keyword>
<organism evidence="2 3">
    <name type="scientific">Amborella trichopoda</name>
    <dbReference type="NCBI Taxonomy" id="13333"/>
    <lineage>
        <taxon>Eukaryota</taxon>
        <taxon>Viridiplantae</taxon>
        <taxon>Streptophyta</taxon>
        <taxon>Embryophyta</taxon>
        <taxon>Tracheophyta</taxon>
        <taxon>Spermatophyta</taxon>
        <taxon>Magnoliopsida</taxon>
        <taxon>Amborellales</taxon>
        <taxon>Amborellaceae</taxon>
        <taxon>Amborella</taxon>
    </lineage>
</organism>
<accession>W1NJZ3</accession>
<feature type="compositionally biased region" description="Basic and acidic residues" evidence="1">
    <location>
        <begin position="238"/>
        <end position="247"/>
    </location>
</feature>
<reference evidence="3" key="1">
    <citation type="journal article" date="2013" name="Science">
        <title>The Amborella genome and the evolution of flowering plants.</title>
        <authorList>
            <consortium name="Amborella Genome Project"/>
        </authorList>
    </citation>
    <scope>NUCLEOTIDE SEQUENCE [LARGE SCALE GENOMIC DNA]</scope>
</reference>
<dbReference type="Gramene" id="ERM95505">
    <property type="protein sequence ID" value="ERM95505"/>
    <property type="gene ID" value="AMTR_s00151p00059530"/>
</dbReference>
<dbReference type="HOGENOM" id="CLU_066959_0_0_1"/>
<evidence type="ECO:0000313" key="3">
    <source>
        <dbReference type="Proteomes" id="UP000017836"/>
    </source>
</evidence>
<proteinExistence type="predicted"/>
<dbReference type="EMBL" id="KI397475">
    <property type="protein sequence ID" value="ERM95505.1"/>
    <property type="molecule type" value="Genomic_DNA"/>
</dbReference>
<name>W1NJZ3_AMBTC</name>
<sequence>MCLSSLVIGPSDNIFIDAFGLVLNKAVTETKEGMYLVSVGVASFRSGGALHDHEALGVSREVWVDLDKRMDWDTRLLLLGWSRFVVPHYCRVGDMTADYLQWWDFSNTEYWGMAHPWQAASCSRRHGMAGRSFVPPPLSVTFILDHYHANWQELTKPCLISADEDGMKLLSLERRTEYYFDNLEVIFGLKERGVDPSCEEGPALALPARLEGEPRSCSSRWANSAPRDSASIKPKSTPPKEKEDRERERKRKRGRESSPVPSSRERGSRSNKKDLPSARVSSVPSHAKRARSGVCKASKSPRAASVSTPAVVLRSADYWPEWSSSPMLGSGRV</sequence>